<reference evidence="6" key="1">
    <citation type="submission" date="2021-12" db="EMBL/GenBank/DDBJ databases">
        <authorList>
            <person name="King R."/>
        </authorList>
    </citation>
    <scope>NUCLEOTIDE SEQUENCE</scope>
</reference>
<evidence type="ECO:0000313" key="7">
    <source>
        <dbReference type="Proteomes" id="UP001154114"/>
    </source>
</evidence>
<accession>A0A9P0BWM6</accession>
<dbReference type="PANTHER" id="PTHR11306">
    <property type="entry name" value="NIEMANN PICK TYPE C2 PROTEIN NPC2-RELATED"/>
    <property type="match status" value="1"/>
</dbReference>
<dbReference type="EMBL" id="LR824023">
    <property type="protein sequence ID" value="CAH0594270.1"/>
    <property type="molecule type" value="Genomic_DNA"/>
</dbReference>
<feature type="signal peptide" evidence="4">
    <location>
        <begin position="1"/>
        <end position="18"/>
    </location>
</feature>
<evidence type="ECO:0000256" key="1">
    <source>
        <dbReference type="ARBA" id="ARBA00004613"/>
    </source>
</evidence>
<dbReference type="GO" id="GO:0005576">
    <property type="term" value="C:extracellular region"/>
    <property type="evidence" value="ECO:0007669"/>
    <property type="project" value="UniProtKB-SubCell"/>
</dbReference>
<evidence type="ECO:0000256" key="4">
    <source>
        <dbReference type="SAM" id="SignalP"/>
    </source>
</evidence>
<dbReference type="FunFam" id="2.60.40.770:FF:000001">
    <property type="entry name" value="NPC intracellular cholesterol transporter 2"/>
    <property type="match status" value="1"/>
</dbReference>
<proteinExistence type="inferred from homology"/>
<keyword evidence="3" id="KW-0964">Secreted</keyword>
<dbReference type="InterPro" id="IPR014756">
    <property type="entry name" value="Ig_E-set"/>
</dbReference>
<dbReference type="AlphaFoldDB" id="A0A9P0BWM6"/>
<feature type="chain" id="PRO_5040384959" description="MD-2-related lipid-recognition domain-containing protein" evidence="4">
    <location>
        <begin position="19"/>
        <end position="159"/>
    </location>
</feature>
<dbReference type="PANTHER" id="PTHR11306:SF68">
    <property type="entry name" value="NPC INTRACELLULAR CHOLESTEROL TRANSPORTER 2"/>
    <property type="match status" value="1"/>
</dbReference>
<evidence type="ECO:0000313" key="6">
    <source>
        <dbReference type="EMBL" id="CAH0594270.1"/>
    </source>
</evidence>
<sequence length="159" mass="17348">MVALRTVVWLCVLAAAAATSVQQCPGKNFDNLSDNVQLLSCKKLPCRLKKGTKQEITITFTPDEEIPTVINHVSAEVFGVPLPFVGVDGQPICDKIFLENGDKASCPLQSGTKYTYKDSFPILDFYPSIAVKVHWALAKTASAESKDDIICFEVPARIS</sequence>
<gene>
    <name evidence="6" type="ORF">CINC_LOCUS6243</name>
</gene>
<dbReference type="Gene3D" id="2.60.40.770">
    <property type="match status" value="1"/>
</dbReference>
<protein>
    <recommendedName>
        <fullName evidence="5">MD-2-related lipid-recognition domain-containing protein</fullName>
    </recommendedName>
</protein>
<dbReference type="Pfam" id="PF02221">
    <property type="entry name" value="E1_DerP2_DerF2"/>
    <property type="match status" value="1"/>
</dbReference>
<keyword evidence="4" id="KW-0732">Signal</keyword>
<organism evidence="6 7">
    <name type="scientific">Chrysodeixis includens</name>
    <name type="common">Soybean looper</name>
    <name type="synonym">Pseudoplusia includens</name>
    <dbReference type="NCBI Taxonomy" id="689277"/>
    <lineage>
        <taxon>Eukaryota</taxon>
        <taxon>Metazoa</taxon>
        <taxon>Ecdysozoa</taxon>
        <taxon>Arthropoda</taxon>
        <taxon>Hexapoda</taxon>
        <taxon>Insecta</taxon>
        <taxon>Pterygota</taxon>
        <taxon>Neoptera</taxon>
        <taxon>Endopterygota</taxon>
        <taxon>Lepidoptera</taxon>
        <taxon>Glossata</taxon>
        <taxon>Ditrysia</taxon>
        <taxon>Noctuoidea</taxon>
        <taxon>Noctuidae</taxon>
        <taxon>Plusiinae</taxon>
        <taxon>Chrysodeixis</taxon>
    </lineage>
</organism>
<dbReference type="GO" id="GO:0032934">
    <property type="term" value="F:sterol binding"/>
    <property type="evidence" value="ECO:0007669"/>
    <property type="project" value="InterPro"/>
</dbReference>
<dbReference type="Proteomes" id="UP001154114">
    <property type="component" value="Chromosome 20"/>
</dbReference>
<name>A0A9P0BWM6_CHRIL</name>
<evidence type="ECO:0000256" key="2">
    <source>
        <dbReference type="ARBA" id="ARBA00006370"/>
    </source>
</evidence>
<comment type="subcellular location">
    <subcellularLocation>
        <location evidence="1">Secreted</location>
    </subcellularLocation>
</comment>
<dbReference type="SUPFAM" id="SSF81296">
    <property type="entry name" value="E set domains"/>
    <property type="match status" value="1"/>
</dbReference>
<evidence type="ECO:0000256" key="3">
    <source>
        <dbReference type="ARBA" id="ARBA00022525"/>
    </source>
</evidence>
<feature type="domain" description="MD-2-related lipid-recognition" evidence="5">
    <location>
        <begin position="21"/>
        <end position="156"/>
    </location>
</feature>
<dbReference type="InterPro" id="IPR003172">
    <property type="entry name" value="ML_dom"/>
</dbReference>
<dbReference type="GO" id="GO:0015918">
    <property type="term" value="P:sterol transport"/>
    <property type="evidence" value="ECO:0007669"/>
    <property type="project" value="InterPro"/>
</dbReference>
<keyword evidence="7" id="KW-1185">Reference proteome</keyword>
<dbReference type="InterPro" id="IPR039670">
    <property type="entry name" value="NPC2-like"/>
</dbReference>
<dbReference type="OrthoDB" id="6332846at2759"/>
<evidence type="ECO:0000259" key="5">
    <source>
        <dbReference type="SMART" id="SM00737"/>
    </source>
</evidence>
<dbReference type="SMART" id="SM00737">
    <property type="entry name" value="ML"/>
    <property type="match status" value="1"/>
</dbReference>
<comment type="similarity">
    <text evidence="2">Belongs to the NPC2 family.</text>
</comment>